<feature type="region of interest" description="Disordered" evidence="2">
    <location>
        <begin position="1"/>
        <end position="33"/>
    </location>
</feature>
<dbReference type="NCBIfam" id="NF005444">
    <property type="entry name" value="PRK07033.1"/>
    <property type="match status" value="1"/>
</dbReference>
<keyword evidence="1 3" id="KW-0472">Membrane</keyword>
<dbReference type="EMBL" id="JBIGHX010000013">
    <property type="protein sequence ID" value="MFG6464882.1"/>
    <property type="molecule type" value="Genomic_DNA"/>
</dbReference>
<organism evidence="5 6">
    <name type="scientific">Pelomonas lactea</name>
    <dbReference type="NCBI Taxonomy" id="3299030"/>
    <lineage>
        <taxon>Bacteria</taxon>
        <taxon>Pseudomonadati</taxon>
        <taxon>Pseudomonadota</taxon>
        <taxon>Betaproteobacteria</taxon>
        <taxon>Burkholderiales</taxon>
        <taxon>Sphaerotilaceae</taxon>
        <taxon>Roseateles</taxon>
    </lineage>
</organism>
<gene>
    <name evidence="5" type="ORF">ACG04Q_25135</name>
</gene>
<sequence>MSNQDGLPDDSSEKTVIKPSAGRMARGGAARAPLPESAAEPLALDAVMQAGLEPLLAAAAPLLNAAPVIRNTVSHANPRALRQGLADGIRQFEARARAASVPNEQVIAARYVLCTLLDESASSTPWGGSGVWAGQSLLVEFHNETFGGEKVFLLMSKLAEDVRGNRALLELMYVTLAFGFEGRYRLLPDGRGQLDTVRQRLAEKLAQPDVAPGKDLSAHWQPAAGAAQVLRGGWPVWVVAAVVAGLLLLLFAVFRFATNANSDPVFDDLRALDVPKVAAATPPAPPPPAPKPRLATFLAAEISQGLVEVRDLADRSIITIKGDGFFDPGSADVASRVRPLLDRITEALNDVPGPVLVTGHTDSQPIRSLQFPSNWHLSQARAQAVKAVLDAKLAAGRVRAEGRADAEPVDTNEAPAGRARNRRVEVTLFVPAAS</sequence>
<evidence type="ECO:0000256" key="1">
    <source>
        <dbReference type="PROSITE-ProRule" id="PRU00473"/>
    </source>
</evidence>
<dbReference type="InterPro" id="IPR036737">
    <property type="entry name" value="OmpA-like_sf"/>
</dbReference>
<dbReference type="PROSITE" id="PS51123">
    <property type="entry name" value="OMPA_2"/>
    <property type="match status" value="1"/>
</dbReference>
<reference evidence="5 6" key="1">
    <citation type="submission" date="2024-08" db="EMBL/GenBank/DDBJ databases">
        <authorList>
            <person name="Lu H."/>
        </authorList>
    </citation>
    <scope>NUCLEOTIDE SEQUENCE [LARGE SCALE GENOMIC DNA]</scope>
    <source>
        <strain evidence="5 6">DXS20W</strain>
    </source>
</reference>
<dbReference type="PANTHER" id="PTHR38033:SF1">
    <property type="entry name" value="DOTU FAMILY TYPE IV_VI SECRETION SYSTEM PROTEIN"/>
    <property type="match status" value="1"/>
</dbReference>
<feature type="domain" description="OmpA-like" evidence="4">
    <location>
        <begin position="313"/>
        <end position="432"/>
    </location>
</feature>
<feature type="transmembrane region" description="Helical" evidence="3">
    <location>
        <begin position="234"/>
        <end position="254"/>
    </location>
</feature>
<feature type="compositionally biased region" description="Low complexity" evidence="2">
    <location>
        <begin position="21"/>
        <end position="33"/>
    </location>
</feature>
<dbReference type="InterPro" id="IPR017733">
    <property type="entry name" value="OmpA-like_dom_proteobacteria"/>
</dbReference>
<dbReference type="NCBIfam" id="TIGR03350">
    <property type="entry name" value="type_VI_ompA"/>
    <property type="match status" value="1"/>
</dbReference>
<protein>
    <submittedName>
        <fullName evidence="5">DotU family type VI secretion system protein</fullName>
    </submittedName>
</protein>
<keyword evidence="3" id="KW-0812">Transmembrane</keyword>
<dbReference type="CDD" id="cd07185">
    <property type="entry name" value="OmpA_C-like"/>
    <property type="match status" value="1"/>
</dbReference>
<evidence type="ECO:0000313" key="6">
    <source>
        <dbReference type="Proteomes" id="UP001606302"/>
    </source>
</evidence>
<dbReference type="RefSeq" id="WP_394514568.1">
    <property type="nucleotide sequence ID" value="NZ_JBIGHX010000013.1"/>
</dbReference>
<dbReference type="SUPFAM" id="SSF103088">
    <property type="entry name" value="OmpA-like"/>
    <property type="match status" value="1"/>
</dbReference>
<dbReference type="Pfam" id="PF00691">
    <property type="entry name" value="OmpA"/>
    <property type="match status" value="1"/>
</dbReference>
<keyword evidence="6" id="KW-1185">Reference proteome</keyword>
<evidence type="ECO:0000259" key="4">
    <source>
        <dbReference type="PROSITE" id="PS51123"/>
    </source>
</evidence>
<evidence type="ECO:0000256" key="2">
    <source>
        <dbReference type="SAM" id="MobiDB-lite"/>
    </source>
</evidence>
<evidence type="ECO:0000256" key="3">
    <source>
        <dbReference type="SAM" id="Phobius"/>
    </source>
</evidence>
<accession>A0ABW7GSS8</accession>
<proteinExistence type="predicted"/>
<dbReference type="NCBIfam" id="NF038228">
    <property type="entry name" value="IcmH_DotU_IVB"/>
    <property type="match status" value="1"/>
</dbReference>
<evidence type="ECO:0000313" key="5">
    <source>
        <dbReference type="EMBL" id="MFG6464882.1"/>
    </source>
</evidence>
<keyword evidence="3" id="KW-1133">Transmembrane helix</keyword>
<dbReference type="NCBIfam" id="TIGR03349">
    <property type="entry name" value="IV_VI_DotU"/>
    <property type="match status" value="1"/>
</dbReference>
<dbReference type="PANTHER" id="PTHR38033">
    <property type="entry name" value="MEMBRANE PROTEIN-RELATED"/>
    <property type="match status" value="1"/>
</dbReference>
<dbReference type="Proteomes" id="UP001606302">
    <property type="component" value="Unassembled WGS sequence"/>
</dbReference>
<comment type="caution">
    <text evidence="5">The sequence shown here is derived from an EMBL/GenBank/DDBJ whole genome shotgun (WGS) entry which is preliminary data.</text>
</comment>
<dbReference type="Gene3D" id="1.25.40.590">
    <property type="entry name" value="Type IV / VI secretion system, DotU"/>
    <property type="match status" value="1"/>
</dbReference>
<dbReference type="InterPro" id="IPR038522">
    <property type="entry name" value="T4/T6SS_DotU_sf"/>
</dbReference>
<dbReference type="Pfam" id="PF09850">
    <property type="entry name" value="DotU"/>
    <property type="match status" value="1"/>
</dbReference>
<dbReference type="InterPro" id="IPR006665">
    <property type="entry name" value="OmpA-like"/>
</dbReference>
<dbReference type="InterPro" id="IPR017732">
    <property type="entry name" value="T4/T6SS_DotU"/>
</dbReference>
<name>A0ABW7GSS8_9BURK</name>
<dbReference type="Gene3D" id="3.30.1330.60">
    <property type="entry name" value="OmpA-like domain"/>
    <property type="match status" value="1"/>
</dbReference>